<dbReference type="PANTHER" id="PTHR46387:SF2">
    <property type="entry name" value="RIBONUCLEASE HI"/>
    <property type="match status" value="1"/>
</dbReference>
<dbReference type="Proteomes" id="UP000019335">
    <property type="component" value="Chromosome 9"/>
</dbReference>
<dbReference type="CDD" id="cd09279">
    <property type="entry name" value="RNase_HI_like"/>
    <property type="match status" value="1"/>
</dbReference>
<proteinExistence type="predicted"/>
<dbReference type="PANTHER" id="PTHR46387">
    <property type="entry name" value="POLYNUCLEOTIDYL TRANSFERASE, RIBONUCLEASE H-LIKE SUPERFAMILY PROTEIN"/>
    <property type="match status" value="1"/>
</dbReference>
<protein>
    <submittedName>
        <fullName evidence="3">Ribonuclease h</fullName>
    </submittedName>
</protein>
<dbReference type="InterPro" id="IPR037056">
    <property type="entry name" value="RNase_H1_N_sf"/>
</dbReference>
<evidence type="ECO:0000313" key="4">
    <source>
        <dbReference type="Proteomes" id="UP000019335"/>
    </source>
</evidence>
<accession>W7TJH8</accession>
<reference evidence="3 4" key="1">
    <citation type="journal article" date="2014" name="Mol. Plant">
        <title>Chromosome Scale Genome Assembly and Transcriptome Profiling of Nannochloropsis gaditana in Nitrogen Depletion.</title>
        <authorList>
            <person name="Corteggiani Carpinelli E."/>
            <person name="Telatin A."/>
            <person name="Vitulo N."/>
            <person name="Forcato C."/>
            <person name="D'Angelo M."/>
            <person name="Schiavon R."/>
            <person name="Vezzi A."/>
            <person name="Giacometti G.M."/>
            <person name="Morosinotto T."/>
            <person name="Valle G."/>
        </authorList>
    </citation>
    <scope>NUCLEOTIDE SEQUENCE [LARGE SCALE GENOMIC DNA]</scope>
    <source>
        <strain evidence="3 4">B-31</strain>
    </source>
</reference>
<dbReference type="InterPro" id="IPR012337">
    <property type="entry name" value="RNaseH-like_sf"/>
</dbReference>
<dbReference type="FunFam" id="3.30.420.10:FF:000076">
    <property type="entry name" value="RBR-type E3 ubiquitin transferase"/>
    <property type="match status" value="1"/>
</dbReference>
<dbReference type="SUPFAM" id="SSF53098">
    <property type="entry name" value="Ribonuclease H-like"/>
    <property type="match status" value="1"/>
</dbReference>
<dbReference type="GO" id="GO:0003676">
    <property type="term" value="F:nucleic acid binding"/>
    <property type="evidence" value="ECO:0007669"/>
    <property type="project" value="InterPro"/>
</dbReference>
<dbReference type="Pfam" id="PF13456">
    <property type="entry name" value="RVT_3"/>
    <property type="match status" value="1"/>
</dbReference>
<evidence type="ECO:0000256" key="1">
    <source>
        <dbReference type="SAM" id="MobiDB-lite"/>
    </source>
</evidence>
<dbReference type="InterPro" id="IPR002156">
    <property type="entry name" value="RNaseH_domain"/>
</dbReference>
<evidence type="ECO:0000259" key="2">
    <source>
        <dbReference type="PROSITE" id="PS50879"/>
    </source>
</evidence>
<dbReference type="OrthoDB" id="1938096at2759"/>
<feature type="compositionally biased region" description="Basic and acidic residues" evidence="1">
    <location>
        <begin position="180"/>
        <end position="194"/>
    </location>
</feature>
<feature type="domain" description="RNase H type-1" evidence="2">
    <location>
        <begin position="290"/>
        <end position="422"/>
    </location>
</feature>
<dbReference type="SUPFAM" id="SSF55658">
    <property type="entry name" value="L9 N-domain-like"/>
    <property type="match status" value="1"/>
</dbReference>
<dbReference type="GO" id="GO:0004523">
    <property type="term" value="F:RNA-DNA hybrid ribonuclease activity"/>
    <property type="evidence" value="ECO:0007669"/>
    <property type="project" value="InterPro"/>
</dbReference>
<gene>
    <name evidence="3" type="ORF">Naga_100025g22</name>
</gene>
<dbReference type="PROSITE" id="PS50879">
    <property type="entry name" value="RNASE_H_1"/>
    <property type="match status" value="1"/>
</dbReference>
<organism evidence="3 4">
    <name type="scientific">Nannochloropsis gaditana</name>
    <dbReference type="NCBI Taxonomy" id="72520"/>
    <lineage>
        <taxon>Eukaryota</taxon>
        <taxon>Sar</taxon>
        <taxon>Stramenopiles</taxon>
        <taxon>Ochrophyta</taxon>
        <taxon>Eustigmatophyceae</taxon>
        <taxon>Eustigmatales</taxon>
        <taxon>Monodopsidaceae</taxon>
        <taxon>Nannochloropsis</taxon>
    </lineage>
</organism>
<dbReference type="Pfam" id="PF01693">
    <property type="entry name" value="Cauli_VI"/>
    <property type="match status" value="1"/>
</dbReference>
<dbReference type="AlphaFoldDB" id="W7TJH8"/>
<sequence length="439" mass="48377">MVNSHVNRKSPERYGRGQERLAKEAKLVQKHSYDNQLHASPIKSMKTKYYAVKVPMRAIFTSWSECHAVVNGAGNATFKSFSSLDEARAFVEDGLESQQYTGKKSSRESHGLQIFSEQDLKDCGMLQEGIDEEREQNIEGLYANSGAETRKEYMERSSTPHTDMDNHVCGTGGARCAANEERRKRKRTKEEHAQDVSQEQDAFAQECGDAPLTGRLGSRIGGGSICTVGMNELAGEGRGDQENEDDDFDDESSRVTEPIPAIILSPNDTSPNIPSEDVSATALLQRRPRFVDAGVLFFDGGARGNPGVSGGGAVMFDCDNKQLWTLSVFLGSDKTNNQAEYLALYHGLEEAARRGVRTLHARGDSLLVIRQMEGVWKVKNKAIMRLHAQVKALARRFRALTFQHVPRAENTVADALANAAMDKRHSIPVVEEAGLGLDC</sequence>
<feature type="region of interest" description="Disordered" evidence="1">
    <location>
        <begin position="234"/>
        <end position="253"/>
    </location>
</feature>
<comment type="caution">
    <text evidence="3">The sequence shown here is derived from an EMBL/GenBank/DDBJ whole genome shotgun (WGS) entry which is preliminary data.</text>
</comment>
<dbReference type="EMBL" id="AZIL01000698">
    <property type="protein sequence ID" value="EWM26257.1"/>
    <property type="molecule type" value="Genomic_DNA"/>
</dbReference>
<dbReference type="Gene3D" id="3.30.420.10">
    <property type="entry name" value="Ribonuclease H-like superfamily/Ribonuclease H"/>
    <property type="match status" value="1"/>
</dbReference>
<dbReference type="InterPro" id="IPR009027">
    <property type="entry name" value="Ribosomal_bL9/RNase_H1_N"/>
</dbReference>
<dbReference type="Gene3D" id="3.40.970.10">
    <property type="entry name" value="Ribonuclease H1, N-terminal domain"/>
    <property type="match status" value="1"/>
</dbReference>
<dbReference type="InterPro" id="IPR036397">
    <property type="entry name" value="RNaseH_sf"/>
</dbReference>
<dbReference type="InterPro" id="IPR011320">
    <property type="entry name" value="RNase_H1_N"/>
</dbReference>
<keyword evidence="4" id="KW-1185">Reference proteome</keyword>
<name>W7TJH8_9STRA</name>
<evidence type="ECO:0000313" key="3">
    <source>
        <dbReference type="EMBL" id="EWM26257.1"/>
    </source>
</evidence>
<feature type="region of interest" description="Disordered" evidence="1">
    <location>
        <begin position="180"/>
        <end position="203"/>
    </location>
</feature>